<name>A0A9P5SCN6_9FUNG</name>
<dbReference type="InterPro" id="IPR004046">
    <property type="entry name" value="GST_C"/>
</dbReference>
<dbReference type="InterPro" id="IPR010987">
    <property type="entry name" value="Glutathione-S-Trfase_C-like"/>
</dbReference>
<dbReference type="PROSITE" id="PS50405">
    <property type="entry name" value="GST_CTER"/>
    <property type="match status" value="1"/>
</dbReference>
<evidence type="ECO:0000313" key="3">
    <source>
        <dbReference type="EMBL" id="KAF9325597.1"/>
    </source>
</evidence>
<dbReference type="SFLD" id="SFLDS00019">
    <property type="entry name" value="Glutathione_Transferase_(cytos"/>
    <property type="match status" value="1"/>
</dbReference>
<reference evidence="3" key="1">
    <citation type="journal article" date="2020" name="Fungal Divers.">
        <title>Resolving the Mortierellaceae phylogeny through synthesis of multi-gene phylogenetics and phylogenomics.</title>
        <authorList>
            <person name="Vandepol N."/>
            <person name="Liber J."/>
            <person name="Desiro A."/>
            <person name="Na H."/>
            <person name="Kennedy M."/>
            <person name="Barry K."/>
            <person name="Grigoriev I.V."/>
            <person name="Miller A.N."/>
            <person name="O'Donnell K."/>
            <person name="Stajich J.E."/>
            <person name="Bonito G."/>
        </authorList>
    </citation>
    <scope>NUCLEOTIDE SEQUENCE</scope>
    <source>
        <strain evidence="3">NVP1</strain>
    </source>
</reference>
<dbReference type="Proteomes" id="UP000696485">
    <property type="component" value="Unassembled WGS sequence"/>
</dbReference>
<dbReference type="GO" id="GO:0004364">
    <property type="term" value="F:glutathione transferase activity"/>
    <property type="evidence" value="ECO:0007669"/>
    <property type="project" value="TreeGrafter"/>
</dbReference>
<gene>
    <name evidence="3" type="ORF">BG006_010895</name>
</gene>
<dbReference type="InterPro" id="IPR036282">
    <property type="entry name" value="Glutathione-S-Trfase_C_sf"/>
</dbReference>
<evidence type="ECO:0000313" key="4">
    <source>
        <dbReference type="Proteomes" id="UP000696485"/>
    </source>
</evidence>
<dbReference type="SUPFAM" id="SSF52833">
    <property type="entry name" value="Thioredoxin-like"/>
    <property type="match status" value="1"/>
</dbReference>
<organism evidence="3 4">
    <name type="scientific">Podila minutissima</name>
    <dbReference type="NCBI Taxonomy" id="64525"/>
    <lineage>
        <taxon>Eukaryota</taxon>
        <taxon>Fungi</taxon>
        <taxon>Fungi incertae sedis</taxon>
        <taxon>Mucoromycota</taxon>
        <taxon>Mortierellomycotina</taxon>
        <taxon>Mortierellomycetes</taxon>
        <taxon>Mortierellales</taxon>
        <taxon>Mortierellaceae</taxon>
        <taxon>Podila</taxon>
    </lineage>
</organism>
<dbReference type="EMBL" id="JAAAUY010000899">
    <property type="protein sequence ID" value="KAF9325597.1"/>
    <property type="molecule type" value="Genomic_DNA"/>
</dbReference>
<feature type="domain" description="GST C-terminal" evidence="2">
    <location>
        <begin position="107"/>
        <end position="240"/>
    </location>
</feature>
<dbReference type="PROSITE" id="PS50404">
    <property type="entry name" value="GST_NTER"/>
    <property type="match status" value="1"/>
</dbReference>
<dbReference type="Gene3D" id="1.20.1050.10">
    <property type="match status" value="1"/>
</dbReference>
<evidence type="ECO:0000259" key="2">
    <source>
        <dbReference type="PROSITE" id="PS50405"/>
    </source>
</evidence>
<dbReference type="Gene3D" id="3.40.30.10">
    <property type="entry name" value="Glutaredoxin"/>
    <property type="match status" value="1"/>
</dbReference>
<protein>
    <recommendedName>
        <fullName evidence="5">Glutathione S-transferase</fullName>
    </recommendedName>
</protein>
<dbReference type="GO" id="GO:0006749">
    <property type="term" value="P:glutathione metabolic process"/>
    <property type="evidence" value="ECO:0007669"/>
    <property type="project" value="TreeGrafter"/>
</dbReference>
<dbReference type="Pfam" id="PF14497">
    <property type="entry name" value="GST_C_3"/>
    <property type="match status" value="1"/>
</dbReference>
<proteinExistence type="predicted"/>
<dbReference type="InterPro" id="IPR040079">
    <property type="entry name" value="Glutathione_S-Trfase"/>
</dbReference>
<keyword evidence="4" id="KW-1185">Reference proteome</keyword>
<dbReference type="SUPFAM" id="SSF47616">
    <property type="entry name" value="GST C-terminal domain-like"/>
    <property type="match status" value="1"/>
</dbReference>
<dbReference type="PANTHER" id="PTHR11571:SF150">
    <property type="entry name" value="GLUTATHIONE S-TRANSFERASE"/>
    <property type="match status" value="1"/>
</dbReference>
<accession>A0A9P5SCN6</accession>
<dbReference type="AlphaFoldDB" id="A0A9P5SCN6"/>
<dbReference type="InterPro" id="IPR004045">
    <property type="entry name" value="Glutathione_S-Trfase_N"/>
</dbReference>
<dbReference type="PANTHER" id="PTHR11571">
    <property type="entry name" value="GLUTATHIONE S-TRANSFERASE"/>
    <property type="match status" value="1"/>
</dbReference>
<sequence>MTSYPSATKVPSAVLAEAATSNPANSKFELIYFGIQVRAEIPRLILAHAGANVKYTTADWPAMKQKTRYGSLPALFETTSNGTVLEFAESQAIERYLAKKFNLLGANAWEEHLVNEYVHGLDCEITNHMKVMFASVEDRQKEAESFSRDFGKWIAFIERHLAVNGNNGHFVGDKISWADLKAAVLVRRLTLVWPRACGVEAPKLPDALVKVADTVKADAKVKAWLASEEHHKFDGNTKGFFKL</sequence>
<dbReference type="InterPro" id="IPR050213">
    <property type="entry name" value="GST_superfamily"/>
</dbReference>
<comment type="caution">
    <text evidence="3">The sequence shown here is derived from an EMBL/GenBank/DDBJ whole genome shotgun (WGS) entry which is preliminary data.</text>
</comment>
<feature type="domain" description="GST N-terminal" evidence="1">
    <location>
        <begin position="26"/>
        <end position="105"/>
    </location>
</feature>
<evidence type="ECO:0008006" key="5">
    <source>
        <dbReference type="Google" id="ProtNLM"/>
    </source>
</evidence>
<dbReference type="InterPro" id="IPR036249">
    <property type="entry name" value="Thioredoxin-like_sf"/>
</dbReference>
<evidence type="ECO:0000259" key="1">
    <source>
        <dbReference type="PROSITE" id="PS50404"/>
    </source>
</evidence>